<dbReference type="Proteomes" id="UP001162060">
    <property type="component" value="Unassembled WGS sequence"/>
</dbReference>
<dbReference type="SUPFAM" id="SSF103657">
    <property type="entry name" value="BAR/IMD domain-like"/>
    <property type="match status" value="1"/>
</dbReference>
<evidence type="ECO:0008006" key="3">
    <source>
        <dbReference type="Google" id="ProtNLM"/>
    </source>
</evidence>
<evidence type="ECO:0000313" key="2">
    <source>
        <dbReference type="Proteomes" id="UP001162060"/>
    </source>
</evidence>
<sequence>MSSLRVRTKNKLMMALGAVQPSSNVAFDLVYSDFESTLQRLVKLDSVLKAYVSSLKRCHGAASSVMVAIEDLSPRGNRAMRYQQTSAESLETNYLAGEARVVCADVDRAVFDETCDRLEHEVLVPVNKWLQDARNLQSKVSAFQMQKALCDHYSRKVVVLREAHERRVSNGRREKTKSTERLFRNKRKFVATSQSYTQLSETIIRELRAFVLARDAALTPLLYRVLQGRIIHAECLHEATNRIRALVEDSLESSEHRMDLGEVVTTARGNEYAGSEMRPLATVTSAHPDKFMVRESSFETFVGEASHQAAPQLTTLKSASKMMLEKRVLQYRSQKVGSRYHSGCVEVPVWLNPATHHRTAFRAS</sequence>
<reference evidence="1" key="1">
    <citation type="submission" date="2024-01" db="EMBL/GenBank/DDBJ databases">
        <authorList>
            <person name="Webb A."/>
        </authorList>
    </citation>
    <scope>NUCLEOTIDE SEQUENCE</scope>
    <source>
        <strain evidence="1">Pm1</strain>
    </source>
</reference>
<gene>
    <name evidence="1" type="ORF">PM001_LOCUS17303</name>
</gene>
<dbReference type="Gene3D" id="1.20.1270.60">
    <property type="entry name" value="Arfaptin homology (AH) domain/BAR domain"/>
    <property type="match status" value="1"/>
</dbReference>
<accession>A0AAV1UER7</accession>
<name>A0AAV1UER7_9STRA</name>
<proteinExistence type="predicted"/>
<dbReference type="InterPro" id="IPR027267">
    <property type="entry name" value="AH/BAR_dom_sf"/>
</dbReference>
<evidence type="ECO:0000313" key="1">
    <source>
        <dbReference type="EMBL" id="CAK7932153.1"/>
    </source>
</evidence>
<organism evidence="1 2">
    <name type="scientific">Peronospora matthiolae</name>
    <dbReference type="NCBI Taxonomy" id="2874970"/>
    <lineage>
        <taxon>Eukaryota</taxon>
        <taxon>Sar</taxon>
        <taxon>Stramenopiles</taxon>
        <taxon>Oomycota</taxon>
        <taxon>Peronosporomycetes</taxon>
        <taxon>Peronosporales</taxon>
        <taxon>Peronosporaceae</taxon>
        <taxon>Peronospora</taxon>
    </lineage>
</organism>
<dbReference type="AlphaFoldDB" id="A0AAV1UER7"/>
<protein>
    <recommendedName>
        <fullName evidence="3">BAR domain-containing protein</fullName>
    </recommendedName>
</protein>
<dbReference type="EMBL" id="CAKLBY020000188">
    <property type="protein sequence ID" value="CAK7932153.1"/>
    <property type="molecule type" value="Genomic_DNA"/>
</dbReference>
<comment type="caution">
    <text evidence="1">The sequence shown here is derived from an EMBL/GenBank/DDBJ whole genome shotgun (WGS) entry which is preliminary data.</text>
</comment>